<dbReference type="Pfam" id="PF19044">
    <property type="entry name" value="P-loop_TraG"/>
    <property type="match status" value="1"/>
</dbReference>
<reference evidence="2 3" key="1">
    <citation type="submission" date="2020-11" db="EMBL/GenBank/DDBJ databases">
        <title>Identification of Lelliottia nimipressuralis from Wound Infection by Whole Genome-Based Bacterial Identification.</title>
        <authorList>
            <person name="Navarathna D.H."/>
            <person name="Choi H."/>
            <person name="Jinadatha C."/>
            <person name="Chatterjee P."/>
            <person name="Hwang M."/>
        </authorList>
    </citation>
    <scope>NUCLEOTIDE SEQUENCE [LARGE SCALE GENOMIC DNA]</scope>
    <source>
        <strain evidence="2 3">DN2020</strain>
    </source>
</reference>
<protein>
    <submittedName>
        <fullName evidence="2">Type IV secretion system protein TraC</fullName>
    </submittedName>
</protein>
<evidence type="ECO:0000313" key="3">
    <source>
        <dbReference type="Proteomes" id="UP000628560"/>
    </source>
</evidence>
<dbReference type="InterPro" id="IPR014117">
    <property type="entry name" value="TraC-F-type"/>
</dbReference>
<gene>
    <name evidence="2" type="primary">traC</name>
    <name evidence="2" type="ORF">ISP11_21205</name>
</gene>
<dbReference type="InterPro" id="IPR053155">
    <property type="entry name" value="F-pilin_assembly_TraC"/>
</dbReference>
<proteinExistence type="predicted"/>
<dbReference type="AlphaFoldDB" id="A0ABD4KEQ9"/>
<feature type="domain" description="TraG P-loop" evidence="1">
    <location>
        <begin position="473"/>
        <end position="845"/>
    </location>
</feature>
<dbReference type="InterPro" id="IPR025955">
    <property type="entry name" value="TraC/Conjuga_ATPase"/>
</dbReference>
<dbReference type="NCBIfam" id="TIGR02746">
    <property type="entry name" value="TraC-F-type"/>
    <property type="match status" value="1"/>
</dbReference>
<evidence type="ECO:0000259" key="1">
    <source>
        <dbReference type="Pfam" id="PF19044"/>
    </source>
</evidence>
<dbReference type="PANTHER" id="PTHR38467">
    <property type="match status" value="1"/>
</dbReference>
<dbReference type="NCBIfam" id="NF010278">
    <property type="entry name" value="PRK13721.1"/>
    <property type="match status" value="1"/>
</dbReference>
<name>A0ABD4KEQ9_9ENTR</name>
<dbReference type="EMBL" id="JADIXP010000019">
    <property type="protein sequence ID" value="MBF4180383.1"/>
    <property type="molecule type" value="Genomic_DNA"/>
</dbReference>
<comment type="caution">
    <text evidence="2">The sequence shown here is derived from an EMBL/GenBank/DDBJ whole genome shotgun (WGS) entry which is preliminary data.</text>
</comment>
<dbReference type="InterPro" id="IPR027417">
    <property type="entry name" value="P-loop_NTPase"/>
</dbReference>
<dbReference type="Pfam" id="PF11130">
    <property type="entry name" value="TraC_F_IV"/>
    <property type="match status" value="1"/>
</dbReference>
<accession>A0ABD4KEQ9</accession>
<dbReference type="RefSeq" id="WP_194514284.1">
    <property type="nucleotide sequence ID" value="NZ_JADIXP010000019.1"/>
</dbReference>
<dbReference type="SUPFAM" id="SSF52540">
    <property type="entry name" value="P-loop containing nucleoside triphosphate hydrolases"/>
    <property type="match status" value="1"/>
</dbReference>
<dbReference type="InterPro" id="IPR043964">
    <property type="entry name" value="P-loop_TraG"/>
</dbReference>
<dbReference type="Gene3D" id="3.40.50.300">
    <property type="entry name" value="P-loop containing nucleotide triphosphate hydrolases"/>
    <property type="match status" value="1"/>
</dbReference>
<dbReference type="PANTHER" id="PTHR38467:SF1">
    <property type="entry name" value="CONJUGATIVE TRANSFER: ASSEMBLY"/>
    <property type="match status" value="1"/>
</dbReference>
<evidence type="ECO:0000313" key="2">
    <source>
        <dbReference type="EMBL" id="MBF4180383.1"/>
    </source>
</evidence>
<dbReference type="Gene3D" id="1.10.8.730">
    <property type="match status" value="1"/>
</dbReference>
<organism evidence="2 3">
    <name type="scientific">Lelliottia nimipressuralis</name>
    <dbReference type="NCBI Taxonomy" id="69220"/>
    <lineage>
        <taxon>Bacteria</taxon>
        <taxon>Pseudomonadati</taxon>
        <taxon>Pseudomonadota</taxon>
        <taxon>Gammaproteobacteria</taxon>
        <taxon>Enterobacterales</taxon>
        <taxon>Enterobacteriaceae</taxon>
        <taxon>Lelliottia</taxon>
    </lineage>
</organism>
<dbReference type="Proteomes" id="UP000628560">
    <property type="component" value="Unassembled WGS sequence"/>
</dbReference>
<sequence length="864" mass="97654">MKEIFNILGKLASAAKEKDGAAQMQQSLASMDFPQLTSVLPYRDYDKESGLFVNRKTVGFLLEATPLIGANEQIVQVLEDMVKSKLPRKTPIAFHLVASKVIGEQMDEGLSQFRWEGEHAEKFNHITRAYYQRAAQLSFNNPPRLPLTLRDYRLYISYAVKAKKNSASVMTEITHTMKVLRASLDAAKISTQPADPQGLVNLVSSMINHRHDQLYAKPVKVGEYDEFHQRCVEQSIDLEVMPDHVLINLSSPGAKDVTSTRAMNFMMEHNPDIFLLWMGGDNLANLLHPDLSISSPFVITFVMEAEEQTASQGEATRKYMDRDKKANSAYAKMFPAVTKQAKEWKEIRERLNSNETCLVRYYFNVTAFCPDEDEAALVCEQQVINTFKKNGIELISPDYMQFRNWMAMLPFIHAEDLWDDIKMGGATCRAESCQVVNLTPVVADNRLCPGGLLTPSYRNQLAFLDIYGDGMGNTNYNMAVSGTSGAGKTNLVQPILRSVLESGGIGWVFDMGDGYKSFCENVGGVYLKGSNLKFNPFANISNINTSAERIRDQLAVLASPNGNLDEVHMELLLGAVKRAYDDKQNKARIDDVVVQMRAAREEYMQQNAATIASRLDEVITLLGKYCQGGVYGEYFNSDEPSLSDNARFVVLELGDLDDKPDLLIAVMFSLIIYIEDKMYRTPRSMKKCCTIDEGWKLLNFKNDKVGQFIETGYRTVRRHMGAFITISQNIKDFDADEASAAAKAAWGNSSFKVILKQDASEFKAYNQKRPNQFSEMERDIISKFGDAKRQWFSSFMLRINDTCSFHRLFVDPLSRAMFSSQGKDFEFIQQRRAEGVGIHDAVYELAWRNFPDEMQELEAWEMAA</sequence>